<dbReference type="EMBL" id="BTRK01000001">
    <property type="protein sequence ID" value="GMR33655.1"/>
    <property type="molecule type" value="Genomic_DNA"/>
</dbReference>
<feature type="non-terminal residue" evidence="2">
    <location>
        <position position="64"/>
    </location>
</feature>
<proteinExistence type="predicted"/>
<gene>
    <name evidence="2" type="ORF">PMAYCL1PPCAC_03850</name>
</gene>
<organism evidence="2 3">
    <name type="scientific">Pristionchus mayeri</name>
    <dbReference type="NCBI Taxonomy" id="1317129"/>
    <lineage>
        <taxon>Eukaryota</taxon>
        <taxon>Metazoa</taxon>
        <taxon>Ecdysozoa</taxon>
        <taxon>Nematoda</taxon>
        <taxon>Chromadorea</taxon>
        <taxon>Rhabditida</taxon>
        <taxon>Rhabditina</taxon>
        <taxon>Diplogasteromorpha</taxon>
        <taxon>Diplogasteroidea</taxon>
        <taxon>Neodiplogasteridae</taxon>
        <taxon>Pristionchus</taxon>
    </lineage>
</organism>
<feature type="domain" description="BACK" evidence="1">
    <location>
        <begin position="3"/>
        <end position="63"/>
    </location>
</feature>
<comment type="caution">
    <text evidence="2">The sequence shown here is derived from an EMBL/GenBank/DDBJ whole genome shotgun (WGS) entry which is preliminary data.</text>
</comment>
<protein>
    <recommendedName>
        <fullName evidence="1">BACK domain-containing protein</fullName>
    </recommendedName>
</protein>
<accession>A0AAN4Z9G8</accession>
<reference evidence="3" key="1">
    <citation type="submission" date="2022-10" db="EMBL/GenBank/DDBJ databases">
        <title>Genome assembly of Pristionchus species.</title>
        <authorList>
            <person name="Yoshida K."/>
            <person name="Sommer R.J."/>
        </authorList>
    </citation>
    <scope>NUCLEOTIDE SEQUENCE [LARGE SCALE GENOMIC DNA]</scope>
    <source>
        <strain evidence="3">RS5460</strain>
    </source>
</reference>
<dbReference type="InterPro" id="IPR011705">
    <property type="entry name" value="BACK"/>
</dbReference>
<keyword evidence="3" id="KW-1185">Reference proteome</keyword>
<feature type="non-terminal residue" evidence="2">
    <location>
        <position position="1"/>
    </location>
</feature>
<dbReference type="Gene3D" id="1.25.40.420">
    <property type="match status" value="1"/>
</dbReference>
<dbReference type="Pfam" id="PF07707">
    <property type="entry name" value="BACK"/>
    <property type="match status" value="1"/>
</dbReference>
<evidence type="ECO:0000313" key="2">
    <source>
        <dbReference type="EMBL" id="GMR33655.1"/>
    </source>
</evidence>
<sequence length="64" mass="7404">YRLTPSAIQIIAFNFVPVSLSAYFLDLREDEMPALLKSDALRVDSEEDVFSALDRWMSHDDARR</sequence>
<dbReference type="Proteomes" id="UP001328107">
    <property type="component" value="Unassembled WGS sequence"/>
</dbReference>
<dbReference type="AlphaFoldDB" id="A0AAN4Z9G8"/>
<evidence type="ECO:0000259" key="1">
    <source>
        <dbReference type="Pfam" id="PF07707"/>
    </source>
</evidence>
<evidence type="ECO:0000313" key="3">
    <source>
        <dbReference type="Proteomes" id="UP001328107"/>
    </source>
</evidence>
<name>A0AAN4Z9G8_9BILA</name>